<keyword evidence="2" id="KW-1185">Reference proteome</keyword>
<evidence type="ECO:0000313" key="2">
    <source>
        <dbReference type="Proteomes" id="UP001163152"/>
    </source>
</evidence>
<dbReference type="EMBL" id="CP113797">
    <property type="protein sequence ID" value="WAL60567.1"/>
    <property type="molecule type" value="Genomic_DNA"/>
</dbReference>
<reference evidence="1" key="1">
    <citation type="submission" date="2022-12" db="EMBL/GenBank/DDBJ databases">
        <title>Polyphasic identification of a Novel Hot-Spring Cyanobacterium Ocullathermofonsia sinensis gen nov. sp. nov. and Genomic Insights on its Adaptations to the Thermal Habitat.</title>
        <authorList>
            <person name="Daroch M."/>
            <person name="Tang J."/>
            <person name="Jiang Y."/>
        </authorList>
    </citation>
    <scope>NUCLEOTIDE SEQUENCE</scope>
    <source>
        <strain evidence="1">PKUAC-SCTA174</strain>
    </source>
</reference>
<sequence length="64" mass="7697">MTYRSSVYSRLLTVHYRLVQRRFYAIARQIFLIAKCLHQRIFSIASFQAKSYYVNYSQSPAIDR</sequence>
<dbReference type="Proteomes" id="UP001163152">
    <property type="component" value="Chromosome"/>
</dbReference>
<dbReference type="AlphaFoldDB" id="A0A9E8ZEX5"/>
<evidence type="ECO:0000313" key="1">
    <source>
        <dbReference type="EMBL" id="WAL60567.1"/>
    </source>
</evidence>
<protein>
    <submittedName>
        <fullName evidence="1">Uncharacterized protein</fullName>
    </submittedName>
</protein>
<gene>
    <name evidence="1" type="ORF">OXH18_00810</name>
</gene>
<proteinExistence type="predicted"/>
<dbReference type="KEGG" id="tsin:OXH18_00810"/>
<dbReference type="RefSeq" id="WP_268610502.1">
    <property type="nucleotide sequence ID" value="NZ_CP113797.1"/>
</dbReference>
<name>A0A9E8ZEX5_9CYAN</name>
<accession>A0A9E8ZEX5</accession>
<organism evidence="1 2">
    <name type="scientific">Thermocoleostomius sinensis A174</name>
    <dbReference type="NCBI Taxonomy" id="2016057"/>
    <lineage>
        <taxon>Bacteria</taxon>
        <taxon>Bacillati</taxon>
        <taxon>Cyanobacteriota</taxon>
        <taxon>Cyanophyceae</taxon>
        <taxon>Oculatellales</taxon>
        <taxon>Oculatellaceae</taxon>
        <taxon>Thermocoleostomius</taxon>
    </lineage>
</organism>